<keyword evidence="2 7" id="KW-0812">Transmembrane</keyword>
<dbReference type="Proteomes" id="UP000078406">
    <property type="component" value="Unassembled WGS sequence"/>
</dbReference>
<evidence type="ECO:0000256" key="8">
    <source>
        <dbReference type="SAM" id="SignalP"/>
    </source>
</evidence>
<dbReference type="GO" id="GO:0044781">
    <property type="term" value="P:bacterial-type flagellum organization"/>
    <property type="evidence" value="ECO:0007669"/>
    <property type="project" value="UniProtKB-UniRule"/>
</dbReference>
<protein>
    <recommendedName>
        <fullName evidence="7">Flagellar protein</fullName>
    </recommendedName>
</protein>
<gene>
    <name evidence="9" type="ORF">APB76_17305</name>
</gene>
<dbReference type="PANTHER" id="PTHR38766">
    <property type="entry name" value="FLAGELLAR PROTEIN FLIO"/>
    <property type="match status" value="1"/>
</dbReference>
<dbReference type="AlphaFoldDB" id="A0A177XXC8"/>
<evidence type="ECO:0000313" key="10">
    <source>
        <dbReference type="Proteomes" id="UP000078406"/>
    </source>
</evidence>
<evidence type="ECO:0000256" key="4">
    <source>
        <dbReference type="ARBA" id="ARBA00023136"/>
    </source>
</evidence>
<reference evidence="9 10" key="1">
    <citation type="journal article" date="2016" name="Syst. Appl. Microbiol.">
        <title>Vibrio bivalvicida sp. nov., a novel larval pathogen for bivalve molluscs reared in a hatchery.</title>
        <authorList>
            <person name="Dubert J."/>
            <person name="Romalde J.L."/>
            <person name="Prado S."/>
            <person name="Barja J.L."/>
        </authorList>
    </citation>
    <scope>NUCLEOTIDE SEQUENCE [LARGE SCALE GENOMIC DNA]</scope>
    <source>
        <strain evidence="9 10">605</strain>
    </source>
</reference>
<feature type="transmembrane region" description="Helical" evidence="7">
    <location>
        <begin position="32"/>
        <end position="54"/>
    </location>
</feature>
<evidence type="ECO:0000256" key="2">
    <source>
        <dbReference type="ARBA" id="ARBA00022692"/>
    </source>
</evidence>
<name>A0A177XXC8_9VIBR</name>
<dbReference type="Pfam" id="PF04347">
    <property type="entry name" value="FliO"/>
    <property type="match status" value="1"/>
</dbReference>
<dbReference type="InterPro" id="IPR022781">
    <property type="entry name" value="Flagellar_biosynth_FliO"/>
</dbReference>
<comment type="similarity">
    <text evidence="6 7">Belongs to the FliO/MopB family.</text>
</comment>
<feature type="chain" id="PRO_5008079175" description="Flagellar protein" evidence="8">
    <location>
        <begin position="23"/>
        <end position="136"/>
    </location>
</feature>
<comment type="caution">
    <text evidence="9">The sequence shown here is derived from an EMBL/GenBank/DDBJ whole genome shotgun (WGS) entry which is preliminary data.</text>
</comment>
<comment type="subcellular location">
    <subcellularLocation>
        <location evidence="7">Cell membrane</location>
    </subcellularLocation>
    <subcellularLocation>
        <location evidence="7">Bacterial flagellum basal body</location>
    </subcellularLocation>
</comment>
<keyword evidence="1 7" id="KW-1003">Cell membrane</keyword>
<proteinExistence type="inferred from homology"/>
<organism evidence="9 10">
    <name type="scientific">Vibrio bivalvicida</name>
    <dbReference type="NCBI Taxonomy" id="1276888"/>
    <lineage>
        <taxon>Bacteria</taxon>
        <taxon>Pseudomonadati</taxon>
        <taxon>Pseudomonadota</taxon>
        <taxon>Gammaproteobacteria</taxon>
        <taxon>Vibrionales</taxon>
        <taxon>Vibrionaceae</taxon>
        <taxon>Vibrio</taxon>
        <taxon>Vibrio oreintalis group</taxon>
    </lineage>
</organism>
<evidence type="ECO:0000256" key="5">
    <source>
        <dbReference type="ARBA" id="ARBA00023143"/>
    </source>
</evidence>
<dbReference type="NCBIfam" id="TIGR03500">
    <property type="entry name" value="FliO_TIGR"/>
    <property type="match status" value="1"/>
</dbReference>
<dbReference type="EMBL" id="LLEI02000053">
    <property type="protein sequence ID" value="OAJ92955.1"/>
    <property type="molecule type" value="Genomic_DNA"/>
</dbReference>
<keyword evidence="9" id="KW-0282">Flagellum</keyword>
<sequence length="136" mass="15177">MSFKVKEYLLYSLILLSPSAMATVSTPGSQLDWATTFGSLLFVIVFILFLAWLLKRMRVPALVNQKGLNIVRQLAVGHKERIVIVQAGEEQFLVGVTAQSIQLISKLEKPLSQEEMAASPFSNQLTQLLKKNDKSQ</sequence>
<evidence type="ECO:0000313" key="9">
    <source>
        <dbReference type="EMBL" id="OAJ92955.1"/>
    </source>
</evidence>
<evidence type="ECO:0000256" key="3">
    <source>
        <dbReference type="ARBA" id="ARBA00022989"/>
    </source>
</evidence>
<keyword evidence="4 7" id="KW-0472">Membrane</keyword>
<keyword evidence="5 7" id="KW-0975">Bacterial flagellum</keyword>
<keyword evidence="8" id="KW-0732">Signal</keyword>
<feature type="signal peptide" evidence="8">
    <location>
        <begin position="1"/>
        <end position="22"/>
    </location>
</feature>
<dbReference type="GO" id="GO:0005886">
    <property type="term" value="C:plasma membrane"/>
    <property type="evidence" value="ECO:0007669"/>
    <property type="project" value="UniProtKB-SubCell"/>
</dbReference>
<accession>A0A177XXC8</accession>
<dbReference type="PANTHER" id="PTHR38766:SF1">
    <property type="entry name" value="FLAGELLAR PROTEIN FLIO"/>
    <property type="match status" value="1"/>
</dbReference>
<keyword evidence="3 7" id="KW-1133">Transmembrane helix</keyword>
<evidence type="ECO:0000256" key="1">
    <source>
        <dbReference type="ARBA" id="ARBA00022475"/>
    </source>
</evidence>
<dbReference type="InterPro" id="IPR052205">
    <property type="entry name" value="FliO/MopB"/>
</dbReference>
<dbReference type="RefSeq" id="WP_049846667.1">
    <property type="nucleotide sequence ID" value="NZ_LLEI02000053.1"/>
</dbReference>
<keyword evidence="9" id="KW-0966">Cell projection</keyword>
<keyword evidence="9" id="KW-0969">Cilium</keyword>
<evidence type="ECO:0000256" key="7">
    <source>
        <dbReference type="RuleBase" id="RU362064"/>
    </source>
</evidence>
<evidence type="ECO:0000256" key="6">
    <source>
        <dbReference type="ARBA" id="ARBA00037937"/>
    </source>
</evidence>
<dbReference type="GO" id="GO:0009425">
    <property type="term" value="C:bacterial-type flagellum basal body"/>
    <property type="evidence" value="ECO:0007669"/>
    <property type="project" value="UniProtKB-SubCell"/>
</dbReference>